<evidence type="ECO:0000313" key="3">
    <source>
        <dbReference type="Proteomes" id="UP001302812"/>
    </source>
</evidence>
<gene>
    <name evidence="2" type="ORF">N656DRAFT_840822</name>
</gene>
<dbReference type="GeneID" id="89943089"/>
<accession>A0AAN6YY63</accession>
<feature type="compositionally biased region" description="Basic and acidic residues" evidence="1">
    <location>
        <begin position="312"/>
        <end position="344"/>
    </location>
</feature>
<keyword evidence="3" id="KW-1185">Reference proteome</keyword>
<feature type="region of interest" description="Disordered" evidence="1">
    <location>
        <begin position="1"/>
        <end position="95"/>
    </location>
</feature>
<proteinExistence type="predicted"/>
<evidence type="ECO:0008006" key="4">
    <source>
        <dbReference type="Google" id="ProtNLM"/>
    </source>
</evidence>
<reference evidence="2" key="2">
    <citation type="submission" date="2023-05" db="EMBL/GenBank/DDBJ databases">
        <authorList>
            <consortium name="Lawrence Berkeley National Laboratory"/>
            <person name="Steindorff A."/>
            <person name="Hensen N."/>
            <person name="Bonometti L."/>
            <person name="Westerberg I."/>
            <person name="Brannstrom I.O."/>
            <person name="Guillou S."/>
            <person name="Cros-Aarteil S."/>
            <person name="Calhoun S."/>
            <person name="Haridas S."/>
            <person name="Kuo A."/>
            <person name="Mondo S."/>
            <person name="Pangilinan J."/>
            <person name="Riley R."/>
            <person name="Labutti K."/>
            <person name="Andreopoulos B."/>
            <person name="Lipzen A."/>
            <person name="Chen C."/>
            <person name="Yanf M."/>
            <person name="Daum C."/>
            <person name="Ng V."/>
            <person name="Clum A."/>
            <person name="Ohm R."/>
            <person name="Martin F."/>
            <person name="Silar P."/>
            <person name="Natvig D."/>
            <person name="Lalanne C."/>
            <person name="Gautier V."/>
            <person name="Ament-Velasquez S.L."/>
            <person name="Kruys A."/>
            <person name="Hutchinson M.I."/>
            <person name="Powell A.J."/>
            <person name="Barry K."/>
            <person name="Miller A.N."/>
            <person name="Grigoriev I.V."/>
            <person name="Debuchy R."/>
            <person name="Gladieux P."/>
            <person name="Thoren M.H."/>
            <person name="Johannesson H."/>
        </authorList>
    </citation>
    <scope>NUCLEOTIDE SEQUENCE</scope>
    <source>
        <strain evidence="2">CBS 508.74</strain>
    </source>
</reference>
<sequence length="372" mass="40718">MTATTRSAAKKEGKSDGAPPASEAHTGSKHKTGEGAGSPKPKRSKKEGKQQKSIPETIKGQNGTHKEKTTAGTEGKGDHASSAVEPHGREEAESVPSSILEKGIIYFFFRGRVNVNRPSNVDQIARTYIILRPVEKDAKLGSGPIGDAGNSRLCMIPKKVLPQSGRDRWISFVEKSGASFQKLKEEFLASSDYETKTAGTRHTPAATPVAEGVYAITSTGRESHLAYILTLPEKLGEVQREVGLKEKGSFIISTKNPQYPGPANARLPKSPDYPEELLKEFRSLRWVPTQPKHLDFANTQFLLVGESSGIEKALEPQKEDQEDGKAEPVEEMEKLETEDTERMKGLSNDDSSRIFADLQVDAGNYPRLQTTF</sequence>
<feature type="compositionally biased region" description="Polar residues" evidence="1">
    <location>
        <begin position="51"/>
        <end position="63"/>
    </location>
</feature>
<feature type="region of interest" description="Disordered" evidence="1">
    <location>
        <begin position="312"/>
        <end position="350"/>
    </location>
</feature>
<protein>
    <recommendedName>
        <fullName evidence="4">BTB domain transcription factor</fullName>
    </recommendedName>
</protein>
<reference evidence="2" key="1">
    <citation type="journal article" date="2023" name="Mol. Phylogenet. Evol.">
        <title>Genome-scale phylogeny and comparative genomics of the fungal order Sordariales.</title>
        <authorList>
            <person name="Hensen N."/>
            <person name="Bonometti L."/>
            <person name="Westerberg I."/>
            <person name="Brannstrom I.O."/>
            <person name="Guillou S."/>
            <person name="Cros-Aarteil S."/>
            <person name="Calhoun S."/>
            <person name="Haridas S."/>
            <person name="Kuo A."/>
            <person name="Mondo S."/>
            <person name="Pangilinan J."/>
            <person name="Riley R."/>
            <person name="LaButti K."/>
            <person name="Andreopoulos B."/>
            <person name="Lipzen A."/>
            <person name="Chen C."/>
            <person name="Yan M."/>
            <person name="Daum C."/>
            <person name="Ng V."/>
            <person name="Clum A."/>
            <person name="Steindorff A."/>
            <person name="Ohm R.A."/>
            <person name="Martin F."/>
            <person name="Silar P."/>
            <person name="Natvig D.O."/>
            <person name="Lalanne C."/>
            <person name="Gautier V."/>
            <person name="Ament-Velasquez S.L."/>
            <person name="Kruys A."/>
            <person name="Hutchinson M.I."/>
            <person name="Powell A.J."/>
            <person name="Barry K."/>
            <person name="Miller A.N."/>
            <person name="Grigoriev I.V."/>
            <person name="Debuchy R."/>
            <person name="Gladieux P."/>
            <person name="Hiltunen Thoren M."/>
            <person name="Johannesson H."/>
        </authorList>
    </citation>
    <scope>NUCLEOTIDE SEQUENCE</scope>
    <source>
        <strain evidence="2">CBS 508.74</strain>
    </source>
</reference>
<dbReference type="PANTHER" id="PTHR34776">
    <property type="entry name" value="F17F16.3 PROTEIN"/>
    <property type="match status" value="1"/>
</dbReference>
<dbReference type="PANTHER" id="PTHR34776:SF1">
    <property type="entry name" value="F17F16.3 PROTEIN"/>
    <property type="match status" value="1"/>
</dbReference>
<feature type="compositionally biased region" description="Basic and acidic residues" evidence="1">
    <location>
        <begin position="64"/>
        <end position="79"/>
    </location>
</feature>
<organism evidence="2 3">
    <name type="scientific">Canariomyces notabilis</name>
    <dbReference type="NCBI Taxonomy" id="2074819"/>
    <lineage>
        <taxon>Eukaryota</taxon>
        <taxon>Fungi</taxon>
        <taxon>Dikarya</taxon>
        <taxon>Ascomycota</taxon>
        <taxon>Pezizomycotina</taxon>
        <taxon>Sordariomycetes</taxon>
        <taxon>Sordariomycetidae</taxon>
        <taxon>Sordariales</taxon>
        <taxon>Chaetomiaceae</taxon>
        <taxon>Canariomyces</taxon>
    </lineage>
</organism>
<dbReference type="Proteomes" id="UP001302812">
    <property type="component" value="Unassembled WGS sequence"/>
</dbReference>
<evidence type="ECO:0000256" key="1">
    <source>
        <dbReference type="SAM" id="MobiDB-lite"/>
    </source>
</evidence>
<name>A0AAN6YY63_9PEZI</name>
<evidence type="ECO:0000313" key="2">
    <source>
        <dbReference type="EMBL" id="KAK4117099.1"/>
    </source>
</evidence>
<dbReference type="EMBL" id="MU853332">
    <property type="protein sequence ID" value="KAK4117099.1"/>
    <property type="molecule type" value="Genomic_DNA"/>
</dbReference>
<comment type="caution">
    <text evidence="2">The sequence shown here is derived from an EMBL/GenBank/DDBJ whole genome shotgun (WGS) entry which is preliminary data.</text>
</comment>
<dbReference type="AlphaFoldDB" id="A0AAN6YY63"/>
<dbReference type="RefSeq" id="XP_064674669.1">
    <property type="nucleotide sequence ID" value="XM_064818963.1"/>
</dbReference>